<dbReference type="SUPFAM" id="SSF109998">
    <property type="entry name" value="Triger factor/SurA peptide-binding domain-like"/>
    <property type="match status" value="1"/>
</dbReference>
<dbReference type="EMBL" id="CP063458">
    <property type="protein sequence ID" value="QOV90435.1"/>
    <property type="molecule type" value="Genomic_DNA"/>
</dbReference>
<dbReference type="PANTHER" id="PTHR47245:SF2">
    <property type="entry name" value="PEPTIDYL-PROLYL CIS-TRANS ISOMERASE HP_0175-RELATED"/>
    <property type="match status" value="1"/>
</dbReference>
<dbReference type="AlphaFoldDB" id="A0A7M2WY84"/>
<evidence type="ECO:0000313" key="3">
    <source>
        <dbReference type="EMBL" id="QOV90435.1"/>
    </source>
</evidence>
<dbReference type="GO" id="GO:0003755">
    <property type="term" value="F:peptidyl-prolyl cis-trans isomerase activity"/>
    <property type="evidence" value="ECO:0007669"/>
    <property type="project" value="UniProtKB-KW"/>
</dbReference>
<keyword evidence="1 3" id="KW-0413">Isomerase</keyword>
<dbReference type="Gene3D" id="1.10.4030.10">
    <property type="entry name" value="Porin chaperone SurA, peptide-binding domain"/>
    <property type="match status" value="1"/>
</dbReference>
<proteinExistence type="predicted"/>
<dbReference type="InterPro" id="IPR046357">
    <property type="entry name" value="PPIase_dom_sf"/>
</dbReference>
<reference evidence="3 4" key="1">
    <citation type="submission" date="2020-10" db="EMBL/GenBank/DDBJ databases">
        <title>Wide distribution of Phycisphaera-like planctomycetes from WD2101 soil group in peatlands and genome analysis of the first cultivated representative.</title>
        <authorList>
            <person name="Dedysh S.N."/>
            <person name="Beletsky A.V."/>
            <person name="Ivanova A."/>
            <person name="Kulichevskaya I.S."/>
            <person name="Suzina N.E."/>
            <person name="Philippov D.A."/>
            <person name="Rakitin A.L."/>
            <person name="Mardanov A.V."/>
            <person name="Ravin N.V."/>
        </authorList>
    </citation>
    <scope>NUCLEOTIDE SEQUENCE [LARGE SCALE GENOMIC DNA]</scope>
    <source>
        <strain evidence="3 4">M1803</strain>
    </source>
</reference>
<evidence type="ECO:0000256" key="1">
    <source>
        <dbReference type="PROSITE-ProRule" id="PRU00278"/>
    </source>
</evidence>
<dbReference type="PROSITE" id="PS51257">
    <property type="entry name" value="PROKAR_LIPOPROTEIN"/>
    <property type="match status" value="1"/>
</dbReference>
<accession>A0A7M2WY84</accession>
<dbReference type="InterPro" id="IPR000297">
    <property type="entry name" value="PPIase_PpiC"/>
</dbReference>
<dbReference type="PROSITE" id="PS50198">
    <property type="entry name" value="PPIC_PPIASE_2"/>
    <property type="match status" value="1"/>
</dbReference>
<keyword evidence="4" id="KW-1185">Reference proteome</keyword>
<organism evidence="3 4">
    <name type="scientific">Humisphaera borealis</name>
    <dbReference type="NCBI Taxonomy" id="2807512"/>
    <lineage>
        <taxon>Bacteria</taxon>
        <taxon>Pseudomonadati</taxon>
        <taxon>Planctomycetota</taxon>
        <taxon>Phycisphaerae</taxon>
        <taxon>Tepidisphaerales</taxon>
        <taxon>Tepidisphaeraceae</taxon>
        <taxon>Humisphaera</taxon>
    </lineage>
</organism>
<dbReference type="PANTHER" id="PTHR47245">
    <property type="entry name" value="PEPTIDYLPROLYL ISOMERASE"/>
    <property type="match status" value="1"/>
</dbReference>
<dbReference type="Proteomes" id="UP000593765">
    <property type="component" value="Chromosome"/>
</dbReference>
<name>A0A7M2WY84_9BACT</name>
<keyword evidence="1" id="KW-0697">Rotamase</keyword>
<protein>
    <submittedName>
        <fullName evidence="3">Peptidyl-prolyl cis-trans isomerase</fullName>
    </submittedName>
</protein>
<sequence>MARLHLSDSVRAAVLSAGVCVVAAGCGSSDERSAKQLTADQFVTRAASVPPDGGRLTGAPVESGGAVRVDGVSRFPKTPDPSADPIVNPQSINPTVDQGVRSPYAADGNAAAGPIAPTTTRVDLAGKPATNKATADAGGPRAVDVGFVVMEVNGKPIYSDKILSALERPLAAEAKKNNVDNFRNLAKELLEQQVQLYKRDELEVASADLSLSEADKQLAQALTAQWRQQQITAAGGSLEMARIKARDEGWEFEDLVQQQFRLKLVQIFYQKRIFPKIFVPPADQRAYYEQNKAKEFTQVARLKFRVIKIDPKTGFSSDGDAVALAQKVRERAKSEDFAKLADEINKDGRGGAIGQSDSGGWVDANSYRYEKVEKTAAQLKPGEVSDVILEENRLLFVVKLEAIQEGTVQAFEEPSVQERITQRLRGIQLQALREAHIRKLERDAVTRRNEGKVNDLLDIVMKKYPDWAKAG</sequence>
<dbReference type="KEGG" id="hbs:IPV69_03440"/>
<dbReference type="Gene3D" id="3.10.50.40">
    <property type="match status" value="1"/>
</dbReference>
<evidence type="ECO:0000313" key="4">
    <source>
        <dbReference type="Proteomes" id="UP000593765"/>
    </source>
</evidence>
<feature type="domain" description="PpiC" evidence="2">
    <location>
        <begin position="299"/>
        <end position="402"/>
    </location>
</feature>
<dbReference type="InterPro" id="IPR050245">
    <property type="entry name" value="PrsA_foldase"/>
</dbReference>
<evidence type="ECO:0000259" key="2">
    <source>
        <dbReference type="PROSITE" id="PS50198"/>
    </source>
</evidence>
<gene>
    <name evidence="3" type="ORF">IPV69_03440</name>
</gene>
<dbReference type="InterPro" id="IPR027304">
    <property type="entry name" value="Trigger_fact/SurA_dom_sf"/>
</dbReference>
<dbReference type="RefSeq" id="WP_206293517.1">
    <property type="nucleotide sequence ID" value="NZ_CP063458.1"/>
</dbReference>
<dbReference type="SUPFAM" id="SSF54534">
    <property type="entry name" value="FKBP-like"/>
    <property type="match status" value="1"/>
</dbReference>
<dbReference type="Pfam" id="PF13145">
    <property type="entry name" value="Rotamase_2"/>
    <property type="match status" value="1"/>
</dbReference>